<dbReference type="Gene3D" id="1.50.10.10">
    <property type="match status" value="1"/>
</dbReference>
<dbReference type="GO" id="GO:0004571">
    <property type="term" value="F:mannosyl-oligosaccharide 1,2-alpha-mannosidase activity"/>
    <property type="evidence" value="ECO:0007669"/>
    <property type="project" value="InterPro"/>
</dbReference>
<dbReference type="GO" id="GO:0005509">
    <property type="term" value="F:calcium ion binding"/>
    <property type="evidence" value="ECO:0007669"/>
    <property type="project" value="InterPro"/>
</dbReference>
<dbReference type="GO" id="GO:0016020">
    <property type="term" value="C:membrane"/>
    <property type="evidence" value="ECO:0007669"/>
    <property type="project" value="InterPro"/>
</dbReference>
<sequence>MVPEMECRVVISETLKFLHLLFSKNSLLPLRKWVFNIAGHPLEAVLFYSPS</sequence>
<dbReference type="EMBL" id="JAMKOV010000002">
    <property type="protein sequence ID" value="KAI8043663.1"/>
    <property type="molecule type" value="Genomic_DNA"/>
</dbReference>
<dbReference type="AlphaFoldDB" id="A0A9P9YVI7"/>
<dbReference type="Pfam" id="PF01532">
    <property type="entry name" value="Glyco_hydro_47"/>
    <property type="match status" value="1"/>
</dbReference>
<reference evidence="2" key="1">
    <citation type="journal article" date="2023" name="Genome Biol. Evol.">
        <title>Long-read-based Genome Assembly of Drosophila gunungcola Reveals Fewer Chemosensory Genes in Flower-breeding Species.</title>
        <authorList>
            <person name="Negi A."/>
            <person name="Liao B.Y."/>
            <person name="Yeh S.D."/>
        </authorList>
    </citation>
    <scope>NUCLEOTIDE SEQUENCE</scope>
    <source>
        <strain evidence="2">Sukarami</strain>
    </source>
</reference>
<evidence type="ECO:0000313" key="2">
    <source>
        <dbReference type="EMBL" id="KAI8043663.1"/>
    </source>
</evidence>
<dbReference type="GO" id="GO:0005975">
    <property type="term" value="P:carbohydrate metabolic process"/>
    <property type="evidence" value="ECO:0007669"/>
    <property type="project" value="InterPro"/>
</dbReference>
<organism evidence="2 3">
    <name type="scientific">Drosophila gunungcola</name>
    <name type="common">fruit fly</name>
    <dbReference type="NCBI Taxonomy" id="103775"/>
    <lineage>
        <taxon>Eukaryota</taxon>
        <taxon>Metazoa</taxon>
        <taxon>Ecdysozoa</taxon>
        <taxon>Arthropoda</taxon>
        <taxon>Hexapoda</taxon>
        <taxon>Insecta</taxon>
        <taxon>Pterygota</taxon>
        <taxon>Neoptera</taxon>
        <taxon>Endopterygota</taxon>
        <taxon>Diptera</taxon>
        <taxon>Brachycera</taxon>
        <taxon>Muscomorpha</taxon>
        <taxon>Ephydroidea</taxon>
        <taxon>Drosophilidae</taxon>
        <taxon>Drosophila</taxon>
        <taxon>Sophophora</taxon>
    </lineage>
</organism>
<comment type="caution">
    <text evidence="2">The sequence shown here is derived from an EMBL/GenBank/DDBJ whole genome shotgun (WGS) entry which is preliminary data.</text>
</comment>
<protein>
    <submittedName>
        <fullName evidence="2">Uncharacterized protein</fullName>
    </submittedName>
</protein>
<keyword evidence="3" id="KW-1185">Reference proteome</keyword>
<evidence type="ECO:0000256" key="1">
    <source>
        <dbReference type="ARBA" id="ARBA00007658"/>
    </source>
</evidence>
<dbReference type="Proteomes" id="UP001059596">
    <property type="component" value="Unassembled WGS sequence"/>
</dbReference>
<name>A0A9P9YVI7_9MUSC</name>
<accession>A0A9P9YVI7</accession>
<evidence type="ECO:0000313" key="3">
    <source>
        <dbReference type="Proteomes" id="UP001059596"/>
    </source>
</evidence>
<gene>
    <name evidence="2" type="ORF">M5D96_004996</name>
</gene>
<proteinExistence type="inferred from homology"/>
<dbReference type="InterPro" id="IPR012341">
    <property type="entry name" value="6hp_glycosidase-like_sf"/>
</dbReference>
<dbReference type="InterPro" id="IPR036026">
    <property type="entry name" value="Seven-hairpin_glycosidases"/>
</dbReference>
<dbReference type="SUPFAM" id="SSF48225">
    <property type="entry name" value="Seven-hairpin glycosidases"/>
    <property type="match status" value="1"/>
</dbReference>
<dbReference type="InterPro" id="IPR001382">
    <property type="entry name" value="Glyco_hydro_47"/>
</dbReference>
<comment type="similarity">
    <text evidence="1">Belongs to the glycosyl hydrolase 47 family.</text>
</comment>